<name>A0ABY5S1G9_9HYPH</name>
<organism evidence="6 7">
    <name type="scientific">Microvirga terrae</name>
    <dbReference type="NCBI Taxonomy" id="2740529"/>
    <lineage>
        <taxon>Bacteria</taxon>
        <taxon>Pseudomonadati</taxon>
        <taxon>Pseudomonadota</taxon>
        <taxon>Alphaproteobacteria</taxon>
        <taxon>Hyphomicrobiales</taxon>
        <taxon>Methylobacteriaceae</taxon>
        <taxon>Microvirga</taxon>
    </lineage>
</organism>
<dbReference type="InterPro" id="IPR001789">
    <property type="entry name" value="Sig_transdc_resp-reg_receiver"/>
</dbReference>
<proteinExistence type="predicted"/>
<dbReference type="SMART" id="SM00448">
    <property type="entry name" value="REC"/>
    <property type="match status" value="1"/>
</dbReference>
<dbReference type="InterPro" id="IPR011006">
    <property type="entry name" value="CheY-like_superfamily"/>
</dbReference>
<keyword evidence="3" id="KW-0804">Transcription</keyword>
<dbReference type="RefSeq" id="WP_259060963.1">
    <property type="nucleotide sequence ID" value="NZ_CP102846.1"/>
</dbReference>
<dbReference type="PROSITE" id="PS50110">
    <property type="entry name" value="RESPONSE_REGULATORY"/>
    <property type="match status" value="1"/>
</dbReference>
<evidence type="ECO:0000313" key="6">
    <source>
        <dbReference type="EMBL" id="UVF22401.1"/>
    </source>
</evidence>
<evidence type="ECO:0000313" key="7">
    <source>
        <dbReference type="Proteomes" id="UP001017257"/>
    </source>
</evidence>
<dbReference type="SUPFAM" id="SSF52172">
    <property type="entry name" value="CheY-like"/>
    <property type="match status" value="1"/>
</dbReference>
<dbReference type="PANTHER" id="PTHR44591">
    <property type="entry name" value="STRESS RESPONSE REGULATOR PROTEIN 1"/>
    <property type="match status" value="1"/>
</dbReference>
<feature type="domain" description="Response regulatory" evidence="5">
    <location>
        <begin position="24"/>
        <end position="137"/>
    </location>
</feature>
<evidence type="ECO:0000256" key="3">
    <source>
        <dbReference type="ARBA" id="ARBA00023163"/>
    </source>
</evidence>
<keyword evidence="6" id="KW-0614">Plasmid</keyword>
<dbReference type="Gene3D" id="3.40.50.2300">
    <property type="match status" value="1"/>
</dbReference>
<keyword evidence="1 4" id="KW-0597">Phosphoprotein</keyword>
<evidence type="ECO:0000256" key="2">
    <source>
        <dbReference type="ARBA" id="ARBA00023015"/>
    </source>
</evidence>
<keyword evidence="2" id="KW-0805">Transcription regulation</keyword>
<geneLocation type="plasmid" evidence="6 7">
    <name>pR24_1</name>
</geneLocation>
<protein>
    <submittedName>
        <fullName evidence="6">Response regulator</fullName>
    </submittedName>
</protein>
<evidence type="ECO:0000259" key="5">
    <source>
        <dbReference type="PROSITE" id="PS50110"/>
    </source>
</evidence>
<dbReference type="Pfam" id="PF00072">
    <property type="entry name" value="Response_reg"/>
    <property type="match status" value="1"/>
</dbReference>
<dbReference type="EMBL" id="CP102846">
    <property type="protein sequence ID" value="UVF22401.1"/>
    <property type="molecule type" value="Genomic_DNA"/>
</dbReference>
<dbReference type="Proteomes" id="UP001017257">
    <property type="component" value="Plasmid pR24_1"/>
</dbReference>
<dbReference type="InterPro" id="IPR050595">
    <property type="entry name" value="Bact_response_regulator"/>
</dbReference>
<sequence length="141" mass="15409">MYVTVHSKAGTLTMNGIYSRPRPVVLLVDDDPLLRFFASDLLDDAGFEVIETGSADEAVMWLEVRDDVRVILTDIHMPGSLNGLDLAHLVHRRWPGILVLVVSGVARPSVAELPGGGRFVAKPYEGSTLLHHLREMIASAP</sequence>
<keyword evidence="7" id="KW-1185">Reference proteome</keyword>
<evidence type="ECO:0000256" key="4">
    <source>
        <dbReference type="PROSITE-ProRule" id="PRU00169"/>
    </source>
</evidence>
<feature type="modified residue" description="4-aspartylphosphate" evidence="4">
    <location>
        <position position="74"/>
    </location>
</feature>
<reference evidence="6" key="1">
    <citation type="submission" date="2022-08" db="EMBL/GenBank/DDBJ databases">
        <title>Microvirga terrae sp. nov., isolated from soil.</title>
        <authorList>
            <person name="Kim K.H."/>
            <person name="Seo Y.L."/>
            <person name="Kim J.M."/>
            <person name="Lee J.K."/>
            <person name="Han D.M."/>
            <person name="Jeon C.O."/>
        </authorList>
    </citation>
    <scope>NUCLEOTIDE SEQUENCE</scope>
    <source>
        <strain evidence="6">R24</strain>
        <plasmid evidence="6">pR24_1</plasmid>
    </source>
</reference>
<gene>
    <name evidence="6" type="ORF">HPT29_024910</name>
</gene>
<evidence type="ECO:0000256" key="1">
    <source>
        <dbReference type="ARBA" id="ARBA00022553"/>
    </source>
</evidence>
<dbReference type="PANTHER" id="PTHR44591:SF3">
    <property type="entry name" value="RESPONSE REGULATORY DOMAIN-CONTAINING PROTEIN"/>
    <property type="match status" value="1"/>
</dbReference>
<accession>A0ABY5S1G9</accession>